<dbReference type="Proteomes" id="UP000694892">
    <property type="component" value="Chromosome 7L"/>
</dbReference>
<gene>
    <name evidence="2" type="ORF">XELAEV_18035238mg</name>
</gene>
<evidence type="ECO:0000313" key="3">
    <source>
        <dbReference type="Proteomes" id="UP000694892"/>
    </source>
</evidence>
<dbReference type="AlphaFoldDB" id="A0A974CFV8"/>
<keyword evidence="1" id="KW-0472">Membrane</keyword>
<feature type="transmembrane region" description="Helical" evidence="1">
    <location>
        <begin position="13"/>
        <end position="30"/>
    </location>
</feature>
<organism evidence="2 3">
    <name type="scientific">Xenopus laevis</name>
    <name type="common">African clawed frog</name>
    <dbReference type="NCBI Taxonomy" id="8355"/>
    <lineage>
        <taxon>Eukaryota</taxon>
        <taxon>Metazoa</taxon>
        <taxon>Chordata</taxon>
        <taxon>Craniata</taxon>
        <taxon>Vertebrata</taxon>
        <taxon>Euteleostomi</taxon>
        <taxon>Amphibia</taxon>
        <taxon>Batrachia</taxon>
        <taxon>Anura</taxon>
        <taxon>Pipoidea</taxon>
        <taxon>Pipidae</taxon>
        <taxon>Xenopodinae</taxon>
        <taxon>Xenopus</taxon>
        <taxon>Xenopus</taxon>
    </lineage>
</organism>
<keyword evidence="1" id="KW-0812">Transmembrane</keyword>
<sequence length="95" mass="10969">MCVMQLGMGQVEQWFQILWVALTLWLLFTFNNNNLIYSLHSCVMLVHKELLLKHFGKKEVFHMLIPICQALSWAQYNGLHCGVNASLFITVCNAI</sequence>
<protein>
    <submittedName>
        <fullName evidence="2">Uncharacterized protein</fullName>
    </submittedName>
</protein>
<evidence type="ECO:0000256" key="1">
    <source>
        <dbReference type="SAM" id="Phobius"/>
    </source>
</evidence>
<accession>A0A974CFV8</accession>
<reference evidence="3" key="1">
    <citation type="journal article" date="2016" name="Nature">
        <title>Genome evolution in the allotetraploid frog Xenopus laevis.</title>
        <authorList>
            <person name="Session A.M."/>
            <person name="Uno Y."/>
            <person name="Kwon T."/>
            <person name="Chapman J.A."/>
            <person name="Toyoda A."/>
            <person name="Takahashi S."/>
            <person name="Fukui A."/>
            <person name="Hikosaka A."/>
            <person name="Suzuki A."/>
            <person name="Kondo M."/>
            <person name="van Heeringen S.J."/>
            <person name="Quigley I."/>
            <person name="Heinz S."/>
            <person name="Ogino H."/>
            <person name="Ochi H."/>
            <person name="Hellsten U."/>
            <person name="Lyons J.B."/>
            <person name="Simakov O."/>
            <person name="Putnam N."/>
            <person name="Stites J."/>
            <person name="Kuroki Y."/>
            <person name="Tanaka T."/>
            <person name="Michiue T."/>
            <person name="Watanabe M."/>
            <person name="Bogdanovic O."/>
            <person name="Lister R."/>
            <person name="Georgiou G."/>
            <person name="Paranjpe S.S."/>
            <person name="van Kruijsbergen I."/>
            <person name="Shu S."/>
            <person name="Carlson J."/>
            <person name="Kinoshita T."/>
            <person name="Ohta Y."/>
            <person name="Mawaribuchi S."/>
            <person name="Jenkins J."/>
            <person name="Grimwood J."/>
            <person name="Schmutz J."/>
            <person name="Mitros T."/>
            <person name="Mozaffari S.V."/>
            <person name="Suzuki Y."/>
            <person name="Haramoto Y."/>
            <person name="Yamamoto T.S."/>
            <person name="Takagi C."/>
            <person name="Heald R."/>
            <person name="Miller K."/>
            <person name="Haudenschild C."/>
            <person name="Kitzman J."/>
            <person name="Nakayama T."/>
            <person name="Izutsu Y."/>
            <person name="Robert J."/>
            <person name="Fortriede J."/>
            <person name="Burns K."/>
            <person name="Lotay V."/>
            <person name="Karimi K."/>
            <person name="Yasuoka Y."/>
            <person name="Dichmann D.S."/>
            <person name="Flajnik M.F."/>
            <person name="Houston D.W."/>
            <person name="Shendure J."/>
            <person name="DuPasquier L."/>
            <person name="Vize P.D."/>
            <person name="Zorn A.M."/>
            <person name="Ito M."/>
            <person name="Marcotte E.M."/>
            <person name="Wallingford J.B."/>
            <person name="Ito Y."/>
            <person name="Asashima M."/>
            <person name="Ueno N."/>
            <person name="Matsuda Y."/>
            <person name="Veenstra G.J."/>
            <person name="Fujiyama A."/>
            <person name="Harland R.M."/>
            <person name="Taira M."/>
            <person name="Rokhsar D.S."/>
        </authorList>
    </citation>
    <scope>NUCLEOTIDE SEQUENCE [LARGE SCALE GENOMIC DNA]</scope>
    <source>
        <strain evidence="3">J</strain>
    </source>
</reference>
<evidence type="ECO:0000313" key="2">
    <source>
        <dbReference type="EMBL" id="OCT72267.1"/>
    </source>
</evidence>
<keyword evidence="1" id="KW-1133">Transmembrane helix</keyword>
<proteinExistence type="predicted"/>
<name>A0A974CFV8_XENLA</name>
<dbReference type="EMBL" id="CM004478">
    <property type="protein sequence ID" value="OCT72267.1"/>
    <property type="molecule type" value="Genomic_DNA"/>
</dbReference>